<feature type="transmembrane region" description="Helical" evidence="2">
    <location>
        <begin position="21"/>
        <end position="38"/>
    </location>
</feature>
<dbReference type="RefSeq" id="WP_107747192.1">
    <property type="nucleotide sequence ID" value="NZ_CP015453.1"/>
</dbReference>
<sequence>MREGAASASGHDAASWSPGTLWPAAQIALGAGAVVVGLTNGDPLGLILTGLLALLLIPAGVMQLVRRPRIEVVDGQLAIKKLGGVVFVPPAEVVEIRALGVARWGVRQHLMRLEYVDDRGREQLDVFTRGDLGADPREVMETLVGLGFGGSRGPGPDGSGSRGNGSRG</sequence>
<dbReference type="Proteomes" id="UP000244903">
    <property type="component" value="Chromosome"/>
</dbReference>
<dbReference type="AlphaFoldDB" id="A0AAD0JPF7"/>
<proteinExistence type="predicted"/>
<accession>A0AAD0JPF7</accession>
<reference evidence="3 4" key="1">
    <citation type="submission" date="2016-04" db="EMBL/GenBank/DDBJ databases">
        <title>Complete genome sequence of the haloalkaliphilic hydrocarbon-degrading bacterium Dietzia psychralcaliphila ILA-1T, isolated from a drain of a fish product-processing plant.</title>
        <authorList>
            <person name="Zhao J."/>
            <person name="Hu B."/>
            <person name="Geng S."/>
            <person name="Nie Y."/>
            <person name="Tang Y."/>
        </authorList>
    </citation>
    <scope>NUCLEOTIDE SEQUENCE [LARGE SCALE GENOMIC DNA]</scope>
    <source>
        <strain evidence="3 4">ILA-1</strain>
    </source>
</reference>
<evidence type="ECO:0000256" key="2">
    <source>
        <dbReference type="SAM" id="Phobius"/>
    </source>
</evidence>
<keyword evidence="4" id="KW-1185">Reference proteome</keyword>
<feature type="region of interest" description="Disordered" evidence="1">
    <location>
        <begin position="146"/>
        <end position="168"/>
    </location>
</feature>
<keyword evidence="2" id="KW-1133">Transmembrane helix</keyword>
<keyword evidence="2" id="KW-0472">Membrane</keyword>
<dbReference type="KEGG" id="dpc:A6048_00145"/>
<name>A0AAD0JPF7_9ACTN</name>
<gene>
    <name evidence="3" type="ORF">A6048_00145</name>
</gene>
<protein>
    <recommendedName>
        <fullName evidence="5">PH (Pleckstrin Homology) domain-containing protein</fullName>
    </recommendedName>
</protein>
<feature type="transmembrane region" description="Helical" evidence="2">
    <location>
        <begin position="44"/>
        <end position="65"/>
    </location>
</feature>
<keyword evidence="2" id="KW-0812">Transmembrane</keyword>
<evidence type="ECO:0008006" key="5">
    <source>
        <dbReference type="Google" id="ProtNLM"/>
    </source>
</evidence>
<dbReference type="EMBL" id="CP015453">
    <property type="protein sequence ID" value="AWH94189.1"/>
    <property type="molecule type" value="Genomic_DNA"/>
</dbReference>
<evidence type="ECO:0000256" key="1">
    <source>
        <dbReference type="SAM" id="MobiDB-lite"/>
    </source>
</evidence>
<evidence type="ECO:0000313" key="4">
    <source>
        <dbReference type="Proteomes" id="UP000244903"/>
    </source>
</evidence>
<evidence type="ECO:0000313" key="3">
    <source>
        <dbReference type="EMBL" id="AWH94189.1"/>
    </source>
</evidence>
<organism evidence="3 4">
    <name type="scientific">Dietzia psychralcaliphila</name>
    <dbReference type="NCBI Taxonomy" id="139021"/>
    <lineage>
        <taxon>Bacteria</taxon>
        <taxon>Bacillati</taxon>
        <taxon>Actinomycetota</taxon>
        <taxon>Actinomycetes</taxon>
        <taxon>Mycobacteriales</taxon>
        <taxon>Dietziaceae</taxon>
        <taxon>Dietzia</taxon>
    </lineage>
</organism>